<gene>
    <name evidence="2" type="primary">relA_1</name>
    <name evidence="2" type="ORF">ABG79_00712</name>
</gene>
<dbReference type="Gene3D" id="1.10.3210.10">
    <property type="entry name" value="Hypothetical protein af1432"/>
    <property type="match status" value="1"/>
</dbReference>
<organism evidence="2 3">
    <name type="scientific">Caloramator mitchellensis</name>
    <dbReference type="NCBI Taxonomy" id="908809"/>
    <lineage>
        <taxon>Bacteria</taxon>
        <taxon>Bacillati</taxon>
        <taxon>Bacillota</taxon>
        <taxon>Clostridia</taxon>
        <taxon>Eubacteriales</taxon>
        <taxon>Clostridiaceae</taxon>
        <taxon>Caloramator</taxon>
    </lineage>
</organism>
<dbReference type="GO" id="GO:0008728">
    <property type="term" value="F:GTP diphosphokinase activity"/>
    <property type="evidence" value="ECO:0007669"/>
    <property type="project" value="UniProtKB-EC"/>
</dbReference>
<dbReference type="PROSITE" id="PS51186">
    <property type="entry name" value="GNAT"/>
    <property type="match status" value="1"/>
</dbReference>
<dbReference type="EC" id="2.7.6.5" evidence="2"/>
<dbReference type="PANTHER" id="PTHR46246">
    <property type="entry name" value="GUANOSINE-3',5'-BIS(DIPHOSPHATE) 3'-PYROPHOSPHOHYDROLASE MESH1"/>
    <property type="match status" value="1"/>
</dbReference>
<accession>A0A0R3K1H9</accession>
<dbReference type="PANTHER" id="PTHR46246:SF1">
    <property type="entry name" value="GUANOSINE-3',5'-BIS(DIPHOSPHATE) 3'-PYROPHOSPHOHYDROLASE MESH1"/>
    <property type="match status" value="1"/>
</dbReference>
<proteinExistence type="predicted"/>
<comment type="caution">
    <text evidence="2">The sequence shown here is derived from an EMBL/GenBank/DDBJ whole genome shotgun (WGS) entry which is preliminary data.</text>
</comment>
<dbReference type="Gene3D" id="3.40.630.30">
    <property type="match status" value="1"/>
</dbReference>
<dbReference type="InterPro" id="IPR000182">
    <property type="entry name" value="GNAT_dom"/>
</dbReference>
<dbReference type="InterPro" id="IPR003607">
    <property type="entry name" value="HD/PDEase_dom"/>
</dbReference>
<dbReference type="Pfam" id="PF00583">
    <property type="entry name" value="Acetyltransf_1"/>
    <property type="match status" value="1"/>
</dbReference>
<dbReference type="SMART" id="SM00471">
    <property type="entry name" value="HDc"/>
    <property type="match status" value="1"/>
</dbReference>
<dbReference type="GO" id="GO:0016747">
    <property type="term" value="F:acyltransferase activity, transferring groups other than amino-acyl groups"/>
    <property type="evidence" value="ECO:0007669"/>
    <property type="project" value="InterPro"/>
</dbReference>
<dbReference type="EMBL" id="LKHP01000003">
    <property type="protein sequence ID" value="KRQ87374.1"/>
    <property type="molecule type" value="Genomic_DNA"/>
</dbReference>
<dbReference type="AlphaFoldDB" id="A0A0R3K1H9"/>
<keyword evidence="2" id="KW-0808">Transferase</keyword>
<dbReference type="SUPFAM" id="SSF109604">
    <property type="entry name" value="HD-domain/PDEase-like"/>
    <property type="match status" value="1"/>
</dbReference>
<keyword evidence="3" id="KW-1185">Reference proteome</keyword>
<protein>
    <submittedName>
        <fullName evidence="2">GTP pyrophosphokinase</fullName>
        <ecNumber evidence="2">2.7.6.5</ecNumber>
    </submittedName>
</protein>
<dbReference type="Pfam" id="PF13328">
    <property type="entry name" value="HD_4"/>
    <property type="match status" value="1"/>
</dbReference>
<dbReference type="SUPFAM" id="SSF55729">
    <property type="entry name" value="Acyl-CoA N-acyltransferases (Nat)"/>
    <property type="match status" value="1"/>
</dbReference>
<dbReference type="PATRIC" id="fig|908809.3.peg.719"/>
<keyword evidence="2" id="KW-0418">Kinase</keyword>
<dbReference type="Proteomes" id="UP000052015">
    <property type="component" value="Unassembled WGS sequence"/>
</dbReference>
<dbReference type="OrthoDB" id="9802385at2"/>
<dbReference type="RefSeq" id="WP_160318214.1">
    <property type="nucleotide sequence ID" value="NZ_LKHP01000003.1"/>
</dbReference>
<evidence type="ECO:0000313" key="2">
    <source>
        <dbReference type="EMBL" id="KRQ87374.1"/>
    </source>
</evidence>
<dbReference type="CDD" id="cd00077">
    <property type="entry name" value="HDc"/>
    <property type="match status" value="1"/>
</dbReference>
<feature type="domain" description="N-acetyltransferase" evidence="1">
    <location>
        <begin position="198"/>
        <end position="335"/>
    </location>
</feature>
<dbReference type="GO" id="GO:0008893">
    <property type="term" value="F:guanosine-3',5'-bis(diphosphate) 3'-diphosphatase activity"/>
    <property type="evidence" value="ECO:0007669"/>
    <property type="project" value="TreeGrafter"/>
</dbReference>
<sequence length="355" mass="41136">MDFKALKIAWDVHKKQIRKGSDIPYIVHPIEVAIILYENGADDDILNAALLHDTIEDTKGDREILLSYLKQNFNSRVVDLILAASEPYKVQSKKVLSKEEEINTWMERKKHTIDFIKNANLDVKMLICADKLSNIRSTFKDYKRIGDRVWKKFNAGYDEQKWYYENLVKVLNDLEDKNMYKELKTLVENIFEDRNKIVQIKEASEEDKNFLKEIIKDNWGSEIIVSKGKAYNVLNLPVIIAKVGEKIQGFAAYSIENKECELVLLESVEQSKGIGGMLIEKIIQISKENNCRRLFLITTNDNIEAIKFYQKNGFKLSSVYKGAVNEARKIKPQIPLLGNYDIPIEDEIEFELIFS</sequence>
<reference evidence="2 3" key="1">
    <citation type="submission" date="2015-09" db="EMBL/GenBank/DDBJ databases">
        <title>Draft genome sequence of a Caloramator mitchellensis, a moderate thermophile from the Great Artesian Basin of Australia.</title>
        <authorList>
            <person name="Patel B.K."/>
        </authorList>
    </citation>
    <scope>NUCLEOTIDE SEQUENCE [LARGE SCALE GENOMIC DNA]</scope>
    <source>
        <strain evidence="2 3">VF08</strain>
    </source>
</reference>
<dbReference type="CDD" id="cd04301">
    <property type="entry name" value="NAT_SF"/>
    <property type="match status" value="1"/>
</dbReference>
<evidence type="ECO:0000313" key="3">
    <source>
        <dbReference type="Proteomes" id="UP000052015"/>
    </source>
</evidence>
<dbReference type="InterPro" id="IPR016181">
    <property type="entry name" value="Acyl_CoA_acyltransferase"/>
</dbReference>
<dbReference type="InterPro" id="IPR052194">
    <property type="entry name" value="MESH1"/>
</dbReference>
<dbReference type="GO" id="GO:0016301">
    <property type="term" value="F:kinase activity"/>
    <property type="evidence" value="ECO:0007669"/>
    <property type="project" value="UniProtKB-KW"/>
</dbReference>
<dbReference type="STRING" id="908809.ABG79_00712"/>
<name>A0A0R3K1H9_CALMK</name>
<evidence type="ECO:0000259" key="1">
    <source>
        <dbReference type="PROSITE" id="PS51186"/>
    </source>
</evidence>